<dbReference type="WBParaSite" id="TREG1_56490.1">
    <property type="protein sequence ID" value="TREG1_56490.1"/>
    <property type="gene ID" value="TREG1_56490"/>
</dbReference>
<keyword evidence="8" id="KW-0325">Glycoprotein</keyword>
<dbReference type="Pfam" id="PF00086">
    <property type="entry name" value="Thyroglobulin_1"/>
    <property type="match status" value="1"/>
</dbReference>
<dbReference type="PROSITE" id="PS51162">
    <property type="entry name" value="THYROGLOBULIN_1_2"/>
    <property type="match status" value="1"/>
</dbReference>
<dbReference type="SMART" id="SM00211">
    <property type="entry name" value="TY"/>
    <property type="match status" value="1"/>
</dbReference>
<feature type="region of interest" description="Disordered" evidence="11">
    <location>
        <begin position="367"/>
        <end position="400"/>
    </location>
</feature>
<comment type="caution">
    <text evidence="10">Lacks conserved residue(s) required for the propagation of feature annotation.</text>
</comment>
<evidence type="ECO:0000256" key="7">
    <source>
        <dbReference type="ARBA" id="ARBA00023157"/>
    </source>
</evidence>
<accession>A0AA85JZD8</accession>
<evidence type="ECO:0000256" key="12">
    <source>
        <dbReference type="SAM" id="Phobius"/>
    </source>
</evidence>
<comment type="subcellular location">
    <subcellularLocation>
        <location evidence="1">Membrane</location>
        <topology evidence="1">Single-pass type I membrane protein</topology>
    </subcellularLocation>
</comment>
<reference evidence="16" key="2">
    <citation type="submission" date="2023-11" db="UniProtKB">
        <authorList>
            <consortium name="WormBaseParasite"/>
        </authorList>
    </citation>
    <scope>IDENTIFICATION</scope>
</reference>
<proteinExistence type="inferred from homology"/>
<dbReference type="GO" id="GO:0009986">
    <property type="term" value="C:cell surface"/>
    <property type="evidence" value="ECO:0007669"/>
    <property type="project" value="TreeGrafter"/>
</dbReference>
<evidence type="ECO:0000256" key="4">
    <source>
        <dbReference type="ARBA" id="ARBA00022974"/>
    </source>
</evidence>
<evidence type="ECO:0000313" key="15">
    <source>
        <dbReference type="Proteomes" id="UP000050795"/>
    </source>
</evidence>
<dbReference type="AlphaFoldDB" id="A0AA85JZD8"/>
<protein>
    <recommendedName>
        <fullName evidence="14">Thyroglobulin type-1 domain-containing protein</fullName>
    </recommendedName>
</protein>
<evidence type="ECO:0000256" key="8">
    <source>
        <dbReference type="ARBA" id="ARBA00023180"/>
    </source>
</evidence>
<dbReference type="SMART" id="SM00294">
    <property type="entry name" value="4.1m"/>
    <property type="match status" value="1"/>
</dbReference>
<keyword evidence="7" id="KW-1015">Disulfide bond</keyword>
<reference evidence="15" key="1">
    <citation type="submission" date="2022-06" db="EMBL/GenBank/DDBJ databases">
        <authorList>
            <person name="Berger JAMES D."/>
            <person name="Berger JAMES D."/>
        </authorList>
    </citation>
    <scope>NUCLEOTIDE SEQUENCE [LARGE SCALE GENOMIC DNA]</scope>
</reference>
<keyword evidence="3 12" id="KW-0812">Transmembrane</keyword>
<dbReference type="Pfam" id="PF01034">
    <property type="entry name" value="Syndecan"/>
    <property type="match status" value="1"/>
</dbReference>
<keyword evidence="9" id="KW-0357">Heparan sulfate</keyword>
<feature type="signal peptide" evidence="13">
    <location>
        <begin position="1"/>
        <end position="23"/>
    </location>
</feature>
<dbReference type="InterPro" id="IPR036857">
    <property type="entry name" value="Thyroglobulin_1_sf"/>
</dbReference>
<evidence type="ECO:0000256" key="6">
    <source>
        <dbReference type="ARBA" id="ARBA00023136"/>
    </source>
</evidence>
<dbReference type="Proteomes" id="UP000050795">
    <property type="component" value="Unassembled WGS sequence"/>
</dbReference>
<name>A0AA85JZD8_TRIRE</name>
<feature type="domain" description="Thyroglobulin type-1" evidence="14">
    <location>
        <begin position="42"/>
        <end position="145"/>
    </location>
</feature>
<dbReference type="SUPFAM" id="SSF57610">
    <property type="entry name" value="Thyroglobulin type-1 domain"/>
    <property type="match status" value="1"/>
</dbReference>
<evidence type="ECO:0000256" key="3">
    <source>
        <dbReference type="ARBA" id="ARBA00022692"/>
    </source>
</evidence>
<dbReference type="GO" id="GO:0016020">
    <property type="term" value="C:membrane"/>
    <property type="evidence" value="ECO:0007669"/>
    <property type="project" value="UniProtKB-SubCell"/>
</dbReference>
<comment type="similarity">
    <text evidence="2">Belongs to the syndecan proteoglycan family.</text>
</comment>
<dbReference type="Gene3D" id="4.10.800.10">
    <property type="entry name" value="Thyroglobulin type-1"/>
    <property type="match status" value="1"/>
</dbReference>
<keyword evidence="15" id="KW-1185">Reference proteome</keyword>
<evidence type="ECO:0000256" key="5">
    <source>
        <dbReference type="ARBA" id="ARBA00022989"/>
    </source>
</evidence>
<dbReference type="PANTHER" id="PTHR10915:SF1">
    <property type="entry name" value="SYNDECAN"/>
    <property type="match status" value="1"/>
</dbReference>
<dbReference type="GO" id="GO:0016477">
    <property type="term" value="P:cell migration"/>
    <property type="evidence" value="ECO:0007669"/>
    <property type="project" value="TreeGrafter"/>
</dbReference>
<evidence type="ECO:0000256" key="2">
    <source>
        <dbReference type="ARBA" id="ARBA00005343"/>
    </source>
</evidence>
<evidence type="ECO:0000256" key="10">
    <source>
        <dbReference type="PROSITE-ProRule" id="PRU00500"/>
    </source>
</evidence>
<dbReference type="InterPro" id="IPR000716">
    <property type="entry name" value="Thyroglobulin_1"/>
</dbReference>
<organism evidence="15 16">
    <name type="scientific">Trichobilharzia regenti</name>
    <name type="common">Nasal bird schistosome</name>
    <dbReference type="NCBI Taxonomy" id="157069"/>
    <lineage>
        <taxon>Eukaryota</taxon>
        <taxon>Metazoa</taxon>
        <taxon>Spiralia</taxon>
        <taxon>Lophotrochozoa</taxon>
        <taxon>Platyhelminthes</taxon>
        <taxon>Trematoda</taxon>
        <taxon>Digenea</taxon>
        <taxon>Strigeidida</taxon>
        <taxon>Schistosomatoidea</taxon>
        <taxon>Schistosomatidae</taxon>
        <taxon>Trichobilharzia</taxon>
    </lineage>
</organism>
<evidence type="ECO:0000259" key="14">
    <source>
        <dbReference type="PROSITE" id="PS51162"/>
    </source>
</evidence>
<feature type="transmembrane region" description="Helical" evidence="12">
    <location>
        <begin position="410"/>
        <end position="434"/>
    </location>
</feature>
<evidence type="ECO:0000256" key="13">
    <source>
        <dbReference type="SAM" id="SignalP"/>
    </source>
</evidence>
<keyword evidence="6 12" id="KW-0472">Membrane</keyword>
<dbReference type="InterPro" id="IPR027789">
    <property type="entry name" value="Syndecan/Neurexin_dom"/>
</dbReference>
<feature type="chain" id="PRO_5041668168" description="Thyroglobulin type-1 domain-containing protein" evidence="13">
    <location>
        <begin position="24"/>
        <end position="468"/>
    </location>
</feature>
<keyword evidence="5 12" id="KW-1133">Transmembrane helix</keyword>
<dbReference type="InterPro" id="IPR001050">
    <property type="entry name" value="Syndecan"/>
</dbReference>
<dbReference type="PANTHER" id="PTHR10915">
    <property type="entry name" value="SYNDECAN"/>
    <property type="match status" value="1"/>
</dbReference>
<evidence type="ECO:0000256" key="11">
    <source>
        <dbReference type="SAM" id="MobiDB-lite"/>
    </source>
</evidence>
<evidence type="ECO:0000313" key="16">
    <source>
        <dbReference type="WBParaSite" id="TREG1_56490.1"/>
    </source>
</evidence>
<keyword evidence="4" id="KW-0654">Proteoglycan</keyword>
<evidence type="ECO:0000256" key="1">
    <source>
        <dbReference type="ARBA" id="ARBA00004479"/>
    </source>
</evidence>
<sequence>MDAFIYCRFIFLLFCSAVSQAYSSFSEDGLVVPVYDGGDTANTNCEDTLRVIQQQESQNGRLQEISKESSEDSSHVFNKTASIPEHYQPIEDGRIVSAYVPKCRPDRPDLYIARQCNEYDCFCVNVTTGETLLGTRASPAEVGDCSTAVYSVLLALRLRSILPSSDGGESRGDAIGMSQDRDASLKSHIRNSLEGILHSAVGFQRVTNITRISTEPNTQDLHGSSDYVYYQVELTSTGHSSLQSPQDLVENRLHEGFLSEVGAVDPGISYVKLIQSKIPDPPPLRSPTAFEALSQNSEYLSDKQTFIHSTKSEMPQTEDQPQPTGHKMVAVRSPEIPDASYINPHEPSSLKSLNSKSSENAAHLVGSFDPNIMRGSGSSPGRQTSIQSRSPHQPWATGTSTSQILSQPGVIAGIVGGVVVVLLLLILLILFCIYRLRKKDEGSYALDEPKKLPTVNTYTRAPTREFYA</sequence>
<dbReference type="InterPro" id="IPR003585">
    <property type="entry name" value="Neurexin-like"/>
</dbReference>
<keyword evidence="13" id="KW-0732">Signal</keyword>
<feature type="compositionally biased region" description="Polar residues" evidence="11">
    <location>
        <begin position="376"/>
        <end position="400"/>
    </location>
</feature>
<evidence type="ECO:0000256" key="9">
    <source>
        <dbReference type="ARBA" id="ARBA00023207"/>
    </source>
</evidence>